<gene>
    <name evidence="3" type="ordered locus">Bsel_1976</name>
</gene>
<dbReference type="KEGG" id="bse:Bsel_1976"/>
<dbReference type="SUPFAM" id="SSF56235">
    <property type="entry name" value="N-terminal nucleophile aminohydrolases (Ntn hydrolases)"/>
    <property type="match status" value="1"/>
</dbReference>
<dbReference type="OrthoDB" id="8617387at2"/>
<dbReference type="STRING" id="439292.Bsel_1976"/>
<evidence type="ECO:0000313" key="3">
    <source>
        <dbReference type="EMBL" id="ADH99480.1"/>
    </source>
</evidence>
<dbReference type="RefSeq" id="WP_013172902.1">
    <property type="nucleotide sequence ID" value="NC_014219.1"/>
</dbReference>
<dbReference type="PANTHER" id="PTHR34180:SF1">
    <property type="entry name" value="BETA-ALANYL-DOPAMINE_CARCININE HYDROLASE"/>
    <property type="match status" value="1"/>
</dbReference>
<dbReference type="Pfam" id="PF03417">
    <property type="entry name" value="AAT"/>
    <property type="match status" value="1"/>
</dbReference>
<dbReference type="eggNOG" id="COG4927">
    <property type="taxonomic scope" value="Bacteria"/>
</dbReference>
<organism evidence="3 4">
    <name type="scientific">Bacillus selenitireducens (strain ATCC 700615 / DSM 15326 / MLS10)</name>
    <dbReference type="NCBI Taxonomy" id="439292"/>
    <lineage>
        <taxon>Bacteria</taxon>
        <taxon>Bacillati</taxon>
        <taxon>Bacillota</taxon>
        <taxon>Bacilli</taxon>
        <taxon>Bacillales</taxon>
        <taxon>Bacillaceae</taxon>
        <taxon>Salisediminibacterium</taxon>
    </lineage>
</organism>
<dbReference type="InterPro" id="IPR047794">
    <property type="entry name" value="C45_proenzyme-like"/>
</dbReference>
<dbReference type="Proteomes" id="UP000000271">
    <property type="component" value="Chromosome"/>
</dbReference>
<dbReference type="Gene3D" id="3.60.60.10">
    <property type="entry name" value="Penicillin V Acylase, Chain A"/>
    <property type="match status" value="1"/>
</dbReference>
<dbReference type="AlphaFoldDB" id="D6XUJ4"/>
<evidence type="ECO:0000313" key="4">
    <source>
        <dbReference type="Proteomes" id="UP000000271"/>
    </source>
</evidence>
<evidence type="ECO:0000259" key="2">
    <source>
        <dbReference type="Pfam" id="PF03417"/>
    </source>
</evidence>
<sequence length="351" mass="40099">MQISVDVLESRADPYTFGFNQGIRLQSMPVFNKHRKRCKKSIRSYTTDLQEYTDWIKQIKPDLLDELRGLSDAIGWKTEDVIHEYGGFQSSWVKSGCSAMMPPGQYVRNYDYHPKTYDGRFVLYQPNSGYAHIGFAQRVIGRMDGMNSEGLGVGYHFVNRLRPEKGFICTTVTRLILETCKDVDEATALLSSLPHRFAFNYSLADASGRSVVIETSSKGVHVHDETLRICSNHFFSVEKEHENRNFLTETKERYEKLQQQYQEDLSPLQAFTRINHLDFGIAKTDYKNSAGTIHSAVYDLRHLKVYAGIGTDAKPVVINFKQWLSGTPVYYSKLKGVIPEIEGAEHLEVQT</sequence>
<dbReference type="EMBL" id="CP001791">
    <property type="protein sequence ID" value="ADH99480.1"/>
    <property type="molecule type" value="Genomic_DNA"/>
</dbReference>
<dbReference type="PANTHER" id="PTHR34180">
    <property type="entry name" value="PEPTIDASE C45"/>
    <property type="match status" value="1"/>
</dbReference>
<dbReference type="NCBIfam" id="NF040521">
    <property type="entry name" value="C45_proenzyme"/>
    <property type="match status" value="1"/>
</dbReference>
<reference evidence="3" key="1">
    <citation type="submission" date="2009-10" db="EMBL/GenBank/DDBJ databases">
        <title>Complete sequence of Bacillus selenitireducens MLS10.</title>
        <authorList>
            <consortium name="US DOE Joint Genome Institute"/>
            <person name="Lucas S."/>
            <person name="Copeland A."/>
            <person name="Lapidus A."/>
            <person name="Glavina del Rio T."/>
            <person name="Dalin E."/>
            <person name="Tice H."/>
            <person name="Bruce D."/>
            <person name="Goodwin L."/>
            <person name="Pitluck S."/>
            <person name="Sims D."/>
            <person name="Brettin T."/>
            <person name="Detter J.C."/>
            <person name="Han C."/>
            <person name="Larimer F."/>
            <person name="Land M."/>
            <person name="Hauser L."/>
            <person name="Kyrpides N."/>
            <person name="Ovchinnikova G."/>
            <person name="Stolz J."/>
        </authorList>
    </citation>
    <scope>NUCLEOTIDE SEQUENCE [LARGE SCALE GENOMIC DNA]</scope>
    <source>
        <strain evidence="3">MLS10</strain>
    </source>
</reference>
<evidence type="ECO:0000256" key="1">
    <source>
        <dbReference type="SAM" id="Coils"/>
    </source>
</evidence>
<dbReference type="InterPro" id="IPR005079">
    <property type="entry name" value="Peptidase_C45_hydrolase"/>
</dbReference>
<proteinExistence type="predicted"/>
<keyword evidence="4" id="KW-1185">Reference proteome</keyword>
<feature type="domain" description="Peptidase C45 hydrolase" evidence="2">
    <location>
        <begin position="106"/>
        <end position="310"/>
    </location>
</feature>
<name>D6XUJ4_BACIE</name>
<dbReference type="CDD" id="cd01935">
    <property type="entry name" value="Ntn_CGH_like"/>
    <property type="match status" value="1"/>
</dbReference>
<dbReference type="InterPro" id="IPR047801">
    <property type="entry name" value="Peptidase_C45"/>
</dbReference>
<keyword evidence="1" id="KW-0175">Coiled coil</keyword>
<protein>
    <submittedName>
        <fullName evidence="3">Peptidase C45 acyl-coenzyme A:6-aminopenicillanic acid acyl-transferase</fullName>
    </submittedName>
</protein>
<dbReference type="HOGENOM" id="CLU_069137_0_0_9"/>
<dbReference type="GO" id="GO:0016740">
    <property type="term" value="F:transferase activity"/>
    <property type="evidence" value="ECO:0007669"/>
    <property type="project" value="UniProtKB-KW"/>
</dbReference>
<accession>D6XUJ4</accession>
<feature type="coiled-coil region" evidence="1">
    <location>
        <begin position="237"/>
        <end position="264"/>
    </location>
</feature>
<dbReference type="InterPro" id="IPR029055">
    <property type="entry name" value="Ntn_hydrolases_N"/>
</dbReference>